<dbReference type="InterPro" id="IPR056540">
    <property type="entry name" value="TMD_POM152"/>
</dbReference>
<dbReference type="EMBL" id="JAZGUE010000003">
    <property type="protein sequence ID" value="KAL2268107.1"/>
    <property type="molecule type" value="Genomic_DNA"/>
</dbReference>
<evidence type="ECO:0000256" key="1">
    <source>
        <dbReference type="SAM" id="MobiDB-lite"/>
    </source>
</evidence>
<evidence type="ECO:0000259" key="5">
    <source>
        <dbReference type="Pfam" id="PF24519"/>
    </source>
</evidence>
<reference evidence="7 8" key="1">
    <citation type="journal article" date="2024" name="Commun. Biol.">
        <title>Comparative genomic analysis of thermophilic fungi reveals convergent evolutionary adaptations and gene losses.</title>
        <authorList>
            <person name="Steindorff A.S."/>
            <person name="Aguilar-Pontes M.V."/>
            <person name="Robinson A.J."/>
            <person name="Andreopoulos B."/>
            <person name="LaButti K."/>
            <person name="Kuo A."/>
            <person name="Mondo S."/>
            <person name="Riley R."/>
            <person name="Otillar R."/>
            <person name="Haridas S."/>
            <person name="Lipzen A."/>
            <person name="Grimwood J."/>
            <person name="Schmutz J."/>
            <person name="Clum A."/>
            <person name="Reid I.D."/>
            <person name="Moisan M.C."/>
            <person name="Butler G."/>
            <person name="Nguyen T.T.M."/>
            <person name="Dewar K."/>
            <person name="Conant G."/>
            <person name="Drula E."/>
            <person name="Henrissat B."/>
            <person name="Hansel C."/>
            <person name="Singer S."/>
            <person name="Hutchinson M.I."/>
            <person name="de Vries R.P."/>
            <person name="Natvig D.O."/>
            <person name="Powell A.J."/>
            <person name="Tsang A."/>
            <person name="Grigoriev I.V."/>
        </authorList>
    </citation>
    <scope>NUCLEOTIDE SEQUENCE [LARGE SCALE GENOMIC DNA]</scope>
    <source>
        <strain evidence="7 8">ATCC 22073</strain>
    </source>
</reference>
<dbReference type="PANTHER" id="PTHR28206">
    <property type="entry name" value="NUCLEOPORIN POM152"/>
    <property type="match status" value="1"/>
</dbReference>
<sequence>MSGVPPIGAFPQTPVTARQRSAVRGRSRTPPPPKRATPAPLPVAPQQRPGPRASSTPVIPLNILDAPTQRLYALGVYAALFAWKFYDWAQLVEEETESFWLFLKWLGIDFVFLFGLPELRIPWLELSQMFVVVAFFFHVAFDWMLMFNIGFPWQAWLFGFVRVFYDREVAISEHNVKISSIIHNTSLIMGRQIINILPEGSAVLNPEHQSFCLGGDQKTAALPLFFNATIPVEVELIRTDLETNQNESIKLSRAQLRDIERKAKRESQDGDQPAVQYDYVVKKPGVYQLGRVLDEYKLEVNRKTPPTFVVPCPKAWVGPVAQPGRCLGDLSDVSLHVEGTPPLKIKYSRTINGKDHSFHFQSLQPDGFSSPLAGLRSTSLLGPGDDDFSWARPHRVPVSLNESMHVSGEWQYSVDEVQDAFGNVVKYEAGVDDVEAKPRPKHLVQSFVVKERPHVRLEGCDLRRPLKVAKGESKELPVRFQIAGAGPEGTAHILTWLFSPIDTLTESGDHGDVLSIGTYNAKNARDRPQISAPGLYTLRSVAAGSCEGEIQEPSSCLLLNPLEPRLTLRAEEIPDTCAGNSIGLRVDMDLIGTPPFVVRYDVISNGQRRSERVTIPGLRYQMDLIPRTAGHHKYVFTHIGDDIYSKGQKLAGPEYVLEQDVKPAASALIQHSTGKMGSCLGDEVAADVLLLGEPPFTLEWEIIHDGRRKQHKAANIHENSFQIRTNPLTQGGEYTLGLTSVQDRRGCRNFLQDELKISVRRQSPRAAFGQVEGKRKMLAVEGSAVRLPVRLTGEGPWKVFYTSSEVLDAEGKPKVAEATVKHDNGYLTVKGRGTYTLTDVWDNQCHGVVDAKAATFEVDWFARPRMSVVLSPGLVTEDEAGGYKVEGVCEGDVSGFEVALQGTPPYTVEYEVRHRPLQGSPSLSKKKFEASLGKEAIQADTSKAGLYTYKFTSLEDHLYSSRSSSNNNGGGGGGGGFQPLVVKQHVNRRPSASFAKPGQTFKYCKSEQDNEDGIPITLTGVAPFVLEIEIKHQSAAVPEIYRTPPISSRTYDLRIPRLHLRLGTQQIRIRDVRDASGCHSAASADLGGASSVQVQLFEAPTIYPLETRTDYCVGERISYTLSGTAPFEVWYTFDGVERRAKSPTTSFRRVAESPGEFIITTISDKASECRAPVRIAKTIHPLPAVRVSQGKSVKVDIHEGGEVDILFEFFGTPPFEFTYTRSTNARKGQKSQVLETRHEISHEHTKVIRAGLEGTYEVVAIKDKYCAFSTQGADVGKEKAKGQKAIKY</sequence>
<feature type="region of interest" description="Disordered" evidence="1">
    <location>
        <begin position="960"/>
        <end position="979"/>
    </location>
</feature>
<feature type="domain" description="Nucleoporin POM152 Ig-like" evidence="4">
    <location>
        <begin position="764"/>
        <end position="854"/>
    </location>
</feature>
<dbReference type="Pfam" id="PF24527">
    <property type="entry name" value="Ig-like_Pom152_9"/>
    <property type="match status" value="1"/>
</dbReference>
<evidence type="ECO:0000313" key="8">
    <source>
        <dbReference type="Proteomes" id="UP001600064"/>
    </source>
</evidence>
<evidence type="ECO:0008006" key="9">
    <source>
        <dbReference type="Google" id="ProtNLM"/>
    </source>
</evidence>
<feature type="domain" description="Nucleoporin POM152 Ig-like" evidence="4">
    <location>
        <begin position="452"/>
        <end position="556"/>
    </location>
</feature>
<dbReference type="Pfam" id="PF24519">
    <property type="entry name" value="Ig-like_Pom152_1"/>
    <property type="match status" value="1"/>
</dbReference>
<evidence type="ECO:0000259" key="6">
    <source>
        <dbReference type="Pfam" id="PF24527"/>
    </source>
</evidence>
<proteinExistence type="predicted"/>
<evidence type="ECO:0000313" key="7">
    <source>
        <dbReference type="EMBL" id="KAL2268107.1"/>
    </source>
</evidence>
<dbReference type="PANTHER" id="PTHR28206:SF1">
    <property type="entry name" value="NUCLEOPORIN POM152"/>
    <property type="match status" value="1"/>
</dbReference>
<dbReference type="InterPro" id="IPR056543">
    <property type="entry name" value="Ig-like_POM152_9th"/>
</dbReference>
<gene>
    <name evidence="7" type="ORF">VTJ83DRAFT_2953</name>
</gene>
<feature type="domain" description="Nucleoporin POM152 Ig-like" evidence="4">
    <location>
        <begin position="1183"/>
        <end position="1268"/>
    </location>
</feature>
<feature type="domain" description="Nucleoporin POM152 N-terminal transmembrane" evidence="3">
    <location>
        <begin position="65"/>
        <end position="149"/>
    </location>
</feature>
<feature type="compositionally biased region" description="Gly residues" evidence="1">
    <location>
        <begin position="968"/>
        <end position="977"/>
    </location>
</feature>
<feature type="region of interest" description="Disordered" evidence="1">
    <location>
        <begin position="1"/>
        <end position="55"/>
    </location>
</feature>
<feature type="domain" description="Nucleoporin POM152 immunoglobulin-like" evidence="2">
    <location>
        <begin position="560"/>
        <end position="663"/>
    </location>
</feature>
<accession>A0ABR4DCT9</accession>
<dbReference type="GeneID" id="98123924"/>
<protein>
    <recommendedName>
        <fullName evidence="9">Nucleoporin</fullName>
    </recommendedName>
</protein>
<name>A0ABR4DCT9_9PEZI</name>
<evidence type="ECO:0000259" key="2">
    <source>
        <dbReference type="Pfam" id="PF23664"/>
    </source>
</evidence>
<dbReference type="Pfam" id="PF24312">
    <property type="entry name" value="Ig-like_POM152"/>
    <property type="match status" value="3"/>
</dbReference>
<dbReference type="Pfam" id="PF24097">
    <property type="entry name" value="TMD_POM152"/>
    <property type="match status" value="1"/>
</dbReference>
<dbReference type="InterPro" id="IPR037701">
    <property type="entry name" value="Pom152"/>
</dbReference>
<dbReference type="Proteomes" id="UP001600064">
    <property type="component" value="Unassembled WGS sequence"/>
</dbReference>
<evidence type="ECO:0000259" key="3">
    <source>
        <dbReference type="Pfam" id="PF24097"/>
    </source>
</evidence>
<feature type="domain" description="Nucleoporin POM152 ninth Ig-like" evidence="6">
    <location>
        <begin position="1100"/>
        <end position="1177"/>
    </location>
</feature>
<dbReference type="InterPro" id="IPR056542">
    <property type="entry name" value="Ig-like_POM152_1st"/>
</dbReference>
<feature type="domain" description="Nucleoporin POM152 first Ig-like" evidence="5">
    <location>
        <begin position="201"/>
        <end position="309"/>
    </location>
</feature>
<comment type="caution">
    <text evidence="7">The sequence shown here is derived from an EMBL/GenBank/DDBJ whole genome shotgun (WGS) entry which is preliminary data.</text>
</comment>
<organism evidence="7 8">
    <name type="scientific">Remersonia thermophila</name>
    <dbReference type="NCBI Taxonomy" id="72144"/>
    <lineage>
        <taxon>Eukaryota</taxon>
        <taxon>Fungi</taxon>
        <taxon>Dikarya</taxon>
        <taxon>Ascomycota</taxon>
        <taxon>Pezizomycotina</taxon>
        <taxon>Sordariomycetes</taxon>
        <taxon>Sordariomycetidae</taxon>
        <taxon>Sordariales</taxon>
        <taxon>Sordariales incertae sedis</taxon>
        <taxon>Remersonia</taxon>
    </lineage>
</organism>
<keyword evidence="8" id="KW-1185">Reference proteome</keyword>
<dbReference type="InterPro" id="IPR056541">
    <property type="entry name" value="Ig-like_POM152"/>
</dbReference>
<dbReference type="Pfam" id="PF23664">
    <property type="entry name" value="Ig_Pom152"/>
    <property type="match status" value="2"/>
</dbReference>
<feature type="domain" description="Nucleoporin POM152 immunoglobulin-like" evidence="2">
    <location>
        <begin position="886"/>
        <end position="965"/>
    </location>
</feature>
<feature type="compositionally biased region" description="Pro residues" evidence="1">
    <location>
        <begin position="29"/>
        <end position="43"/>
    </location>
</feature>
<dbReference type="RefSeq" id="XP_070866834.1">
    <property type="nucleotide sequence ID" value="XM_071009280.1"/>
</dbReference>
<evidence type="ECO:0000259" key="4">
    <source>
        <dbReference type="Pfam" id="PF24312"/>
    </source>
</evidence>
<dbReference type="InterPro" id="IPR056544">
    <property type="entry name" value="Ig_POM152"/>
</dbReference>